<sequence>MRQAVIPPPAPMPELAGRRVLLAYGLAGEAIARLAPVGFDYMGTQLAWLRASGAEAQVVPLPTAAAVEDNATLLAGAILAAPARCLLLSHSKGGLESLAALLRPGVAARCDAFLALQSPFLGSPVADALLGNPGFHGIARQLAQLLRVGSGAGLVDLTSAVRTAWMQERAAQVAALTASLPVLCIASQVKRDSAVGPDRRYLPLAEWLEKRGAGPNDGLVPVASALLPGARHWVLNASHRALVSAGEGRDPVGILRQALEALLNGHAAAAEAG</sequence>
<evidence type="ECO:0008006" key="3">
    <source>
        <dbReference type="Google" id="ProtNLM"/>
    </source>
</evidence>
<evidence type="ECO:0000313" key="1">
    <source>
        <dbReference type="EMBL" id="MBC9206065.1"/>
    </source>
</evidence>
<dbReference type="SUPFAM" id="SSF53474">
    <property type="entry name" value="alpha/beta-Hydrolases"/>
    <property type="match status" value="1"/>
</dbReference>
<keyword evidence="2" id="KW-1185">Reference proteome</keyword>
<dbReference type="RefSeq" id="WP_187783229.1">
    <property type="nucleotide sequence ID" value="NZ_JACTVA010000004.1"/>
</dbReference>
<protein>
    <recommendedName>
        <fullName evidence="3">Alpha/beta hydrolase</fullName>
    </recommendedName>
</protein>
<name>A0ABR7RIX2_9PROT</name>
<gene>
    <name evidence="1" type="ORF">IBL26_04400</name>
</gene>
<organism evidence="1 2">
    <name type="scientific">Teichococcus aerophilus</name>
    <dbReference type="NCBI Taxonomy" id="1224513"/>
    <lineage>
        <taxon>Bacteria</taxon>
        <taxon>Pseudomonadati</taxon>
        <taxon>Pseudomonadota</taxon>
        <taxon>Alphaproteobacteria</taxon>
        <taxon>Acetobacterales</taxon>
        <taxon>Roseomonadaceae</taxon>
        <taxon>Roseomonas</taxon>
    </lineage>
</organism>
<dbReference type="EMBL" id="JACTVA010000004">
    <property type="protein sequence ID" value="MBC9206065.1"/>
    <property type="molecule type" value="Genomic_DNA"/>
</dbReference>
<proteinExistence type="predicted"/>
<dbReference type="Gene3D" id="3.40.50.1820">
    <property type="entry name" value="alpha/beta hydrolase"/>
    <property type="match status" value="1"/>
</dbReference>
<dbReference type="InterPro" id="IPR029058">
    <property type="entry name" value="AB_hydrolase_fold"/>
</dbReference>
<dbReference type="Proteomes" id="UP000626026">
    <property type="component" value="Unassembled WGS sequence"/>
</dbReference>
<comment type="caution">
    <text evidence="1">The sequence shown here is derived from an EMBL/GenBank/DDBJ whole genome shotgun (WGS) entry which is preliminary data.</text>
</comment>
<reference evidence="1 2" key="1">
    <citation type="journal article" date="2013" name="Int. J. Syst. Evol. Microbiol.">
        <title>Roseomonas aerophila sp. nov., isolated from air.</title>
        <authorList>
            <person name="Kim S.J."/>
            <person name="Weon H.Y."/>
            <person name="Ahn J.H."/>
            <person name="Hong S.B."/>
            <person name="Seok S.J."/>
            <person name="Whang K.S."/>
            <person name="Kwon S.W."/>
        </authorList>
    </citation>
    <scope>NUCLEOTIDE SEQUENCE [LARGE SCALE GENOMIC DNA]</scope>
    <source>
        <strain evidence="1 2">NBRC 108923</strain>
    </source>
</reference>
<evidence type="ECO:0000313" key="2">
    <source>
        <dbReference type="Proteomes" id="UP000626026"/>
    </source>
</evidence>
<accession>A0ABR7RIX2</accession>